<accession>A0A9I9EAF8</accession>
<dbReference type="Gramene" id="MELO3C031047.2.1">
    <property type="protein sequence ID" value="MELO3C031047.2.1"/>
    <property type="gene ID" value="MELO3C031047.2"/>
</dbReference>
<proteinExistence type="predicted"/>
<protein>
    <submittedName>
        <fullName evidence="1">Uncharacterized protein</fullName>
    </submittedName>
</protein>
<organism evidence="1">
    <name type="scientific">Cucumis melo</name>
    <name type="common">Muskmelon</name>
    <dbReference type="NCBI Taxonomy" id="3656"/>
    <lineage>
        <taxon>Eukaryota</taxon>
        <taxon>Viridiplantae</taxon>
        <taxon>Streptophyta</taxon>
        <taxon>Embryophyta</taxon>
        <taxon>Tracheophyta</taxon>
        <taxon>Spermatophyta</taxon>
        <taxon>Magnoliopsida</taxon>
        <taxon>eudicotyledons</taxon>
        <taxon>Gunneridae</taxon>
        <taxon>Pentapetalae</taxon>
        <taxon>rosids</taxon>
        <taxon>fabids</taxon>
        <taxon>Cucurbitales</taxon>
        <taxon>Cucurbitaceae</taxon>
        <taxon>Benincaseae</taxon>
        <taxon>Cucumis</taxon>
    </lineage>
</organism>
<reference evidence="1" key="1">
    <citation type="submission" date="2023-03" db="UniProtKB">
        <authorList>
            <consortium name="EnsemblPlants"/>
        </authorList>
    </citation>
    <scope>IDENTIFICATION</scope>
</reference>
<sequence>MRFWFHVNKMRRSNWLQRRPQSPSQTLFLLVANNKREKRGSLDTDEISCCGLGLNSQPPKLCDLRKEESYAKREAETTYPLNTVQYLYKLQKIPPFQFFSPFNHKFCTYF</sequence>
<dbReference type="EnsemblPlants" id="MELO3C031047.2.1">
    <property type="protein sequence ID" value="MELO3C031047.2.1"/>
    <property type="gene ID" value="MELO3C031047.2"/>
</dbReference>
<evidence type="ECO:0000313" key="1">
    <source>
        <dbReference type="EnsemblPlants" id="MELO3C031047.2.1"/>
    </source>
</evidence>
<name>A0A9I9EAF8_CUCME</name>
<dbReference type="AlphaFoldDB" id="A0A9I9EAF8"/>